<evidence type="ECO:0000313" key="4">
    <source>
        <dbReference type="EMBL" id="CAL1531398.1"/>
    </source>
</evidence>
<keyword evidence="5" id="KW-1185">Reference proteome</keyword>
<dbReference type="AlphaFoldDB" id="A0AAV2HDQ4"/>
<organism evidence="4 5">
    <name type="scientific">Lymnaea stagnalis</name>
    <name type="common">Great pond snail</name>
    <name type="synonym">Helix stagnalis</name>
    <dbReference type="NCBI Taxonomy" id="6523"/>
    <lineage>
        <taxon>Eukaryota</taxon>
        <taxon>Metazoa</taxon>
        <taxon>Spiralia</taxon>
        <taxon>Lophotrochozoa</taxon>
        <taxon>Mollusca</taxon>
        <taxon>Gastropoda</taxon>
        <taxon>Heterobranchia</taxon>
        <taxon>Euthyneura</taxon>
        <taxon>Panpulmonata</taxon>
        <taxon>Hygrophila</taxon>
        <taxon>Lymnaeoidea</taxon>
        <taxon>Lymnaeidae</taxon>
        <taxon>Lymnaea</taxon>
    </lineage>
</organism>
<comment type="caution">
    <text evidence="4">The sequence shown here is derived from an EMBL/GenBank/DDBJ whole genome shotgun (WGS) entry which is preliminary data.</text>
</comment>
<protein>
    <recommendedName>
        <fullName evidence="3">Apextrin C-terminal domain-containing protein</fullName>
    </recommendedName>
</protein>
<name>A0AAV2HDQ4_LYMST</name>
<feature type="region of interest" description="Disordered" evidence="1">
    <location>
        <begin position="232"/>
        <end position="251"/>
    </location>
</feature>
<dbReference type="Proteomes" id="UP001497497">
    <property type="component" value="Unassembled WGS sequence"/>
</dbReference>
<evidence type="ECO:0000313" key="5">
    <source>
        <dbReference type="Proteomes" id="UP001497497"/>
    </source>
</evidence>
<feature type="compositionally biased region" description="Low complexity" evidence="1">
    <location>
        <begin position="232"/>
        <end position="249"/>
    </location>
</feature>
<sequence>MKYKNKMACNAVRVLAAFLSLTAYCHGFTLTATPDHIEIDQTQNVVLECKFGGSSNSDLVEINRVRIDKHVNGAWTLVAQIVDVNNQISSVPSVTATGLIGAPRDTYLRVAWKLATADTPGEYRCEQLGLNGAQNFVSERTDAIVIGDNSAITATINLLVKKQTLALQNSFDQYKKETSQELTDILNIIRINQISELQAFNNISAQLASIVQKQNSLDARITALEGGSVVAPTSAPVTTSAPGATAAPGNQQWPGGSYGLYQPRSGCPANTSDATWVSGYRRHHTEPINNIDHVSDGGNMAIPIFEEVGTEYYFNQRFCMVPSPANGPAWPSGSYCINRKGGSCPAGFNSGYIEIDDYSNSQDVVSGSVPDGAYGTTSIIYYCCRNDGAVSDPITLPTGSSFYLYRYSTQCQRVSGMLEQQEYIFIDTASANNLDKYENQWHPSGSLNDVRIVLCYYRPI</sequence>
<proteinExistence type="predicted"/>
<feature type="signal peptide" evidence="2">
    <location>
        <begin position="1"/>
        <end position="27"/>
    </location>
</feature>
<dbReference type="PANTHER" id="PTHR19324:SF33">
    <property type="entry name" value="MUCIN-5AC"/>
    <property type="match status" value="1"/>
</dbReference>
<accession>A0AAV2HDQ4</accession>
<reference evidence="4 5" key="1">
    <citation type="submission" date="2024-04" db="EMBL/GenBank/DDBJ databases">
        <authorList>
            <consortium name="Genoscope - CEA"/>
            <person name="William W."/>
        </authorList>
    </citation>
    <scope>NUCLEOTIDE SEQUENCE [LARGE SCALE GENOMIC DNA]</scope>
</reference>
<dbReference type="EMBL" id="CAXITT010000087">
    <property type="protein sequence ID" value="CAL1531398.1"/>
    <property type="molecule type" value="Genomic_DNA"/>
</dbReference>
<feature type="domain" description="Apextrin C-terminal" evidence="3">
    <location>
        <begin position="253"/>
        <end position="457"/>
    </location>
</feature>
<gene>
    <name evidence="4" type="ORF">GSLYS_00005493001</name>
</gene>
<dbReference type="InterPro" id="IPR031569">
    <property type="entry name" value="ApeC"/>
</dbReference>
<dbReference type="Pfam" id="PF16977">
    <property type="entry name" value="ApeC"/>
    <property type="match status" value="1"/>
</dbReference>
<dbReference type="PANTHER" id="PTHR19324">
    <property type="entry name" value="PERFORIN-LIKE PROTEIN 1"/>
    <property type="match status" value="1"/>
</dbReference>
<evidence type="ECO:0000256" key="1">
    <source>
        <dbReference type="SAM" id="MobiDB-lite"/>
    </source>
</evidence>
<keyword evidence="2" id="KW-0732">Signal</keyword>
<evidence type="ECO:0000256" key="2">
    <source>
        <dbReference type="SAM" id="SignalP"/>
    </source>
</evidence>
<evidence type="ECO:0000259" key="3">
    <source>
        <dbReference type="Pfam" id="PF16977"/>
    </source>
</evidence>
<feature type="chain" id="PRO_5043898207" description="Apextrin C-terminal domain-containing protein" evidence="2">
    <location>
        <begin position="28"/>
        <end position="460"/>
    </location>
</feature>